<dbReference type="CDD" id="cd17242">
    <property type="entry name" value="MobM_relaxase"/>
    <property type="match status" value="1"/>
</dbReference>
<sequence length="395" mass="45392">MANQQGFSAAEGAAALGKLFKHFDRTKMKDKDGNVYYQTYDWLTVRGSKHSTNKSDIDPERTHLNYNMAADDQKLPQMEFFKKRLGEVWCHKSALKNALLDWVVTLPDMEQYAGREREFFEAVYEKLCEMYGRENVVSAWVHMDEGQPHMHFAFLPIVADPKHEQGFKLSRKAVNTCERYDEKRREVKVDTRGFSKKFHDDLEMAIRESMGLEQAGVVLTEEQRAKRQIKENMNDPQELREAKKAVSRLEAERDRLNRSVSRLESYIESLEKIISGLEERVERKAAWVMEIAKTLNLRPIIGKWQSALEKLASSNNPIAKAAVEAAGRISGTWDERQAKRADRAINGELVRIGKEMDADAAEAKRLKSIAAQTVKDARGQGRRGGMQEKQRKNER</sequence>
<feature type="coiled-coil region" evidence="2">
    <location>
        <begin position="239"/>
        <end position="280"/>
    </location>
</feature>
<keyword evidence="2" id="KW-0175">Coiled coil</keyword>
<proteinExistence type="inferred from homology"/>
<feature type="compositionally biased region" description="Basic and acidic residues" evidence="3">
    <location>
        <begin position="375"/>
        <end position="395"/>
    </location>
</feature>
<evidence type="ECO:0000256" key="1">
    <source>
        <dbReference type="ARBA" id="ARBA00010657"/>
    </source>
</evidence>
<dbReference type="InterPro" id="IPR001668">
    <property type="entry name" value="Mob_Pre"/>
</dbReference>
<dbReference type="AlphaFoldDB" id="C4FCH3"/>
<evidence type="ECO:0000256" key="2">
    <source>
        <dbReference type="SAM" id="Coils"/>
    </source>
</evidence>
<dbReference type="GO" id="GO:0003677">
    <property type="term" value="F:DNA binding"/>
    <property type="evidence" value="ECO:0007669"/>
    <property type="project" value="InterPro"/>
</dbReference>
<dbReference type="GO" id="GO:0006310">
    <property type="term" value="P:DNA recombination"/>
    <property type="evidence" value="ECO:0007669"/>
    <property type="project" value="InterPro"/>
</dbReference>
<dbReference type="Pfam" id="PF01076">
    <property type="entry name" value="Mob_Pre"/>
    <property type="match status" value="1"/>
</dbReference>
<dbReference type="EMBL" id="ABXH02000055">
    <property type="protein sequence ID" value="EEP43497.1"/>
    <property type="molecule type" value="Genomic_DNA"/>
</dbReference>
<evidence type="ECO:0000313" key="4">
    <source>
        <dbReference type="EMBL" id="EEP43497.1"/>
    </source>
</evidence>
<comment type="caution">
    <text evidence="4">The sequence shown here is derived from an EMBL/GenBank/DDBJ whole genome shotgun (WGS) entry which is preliminary data.</text>
</comment>
<evidence type="ECO:0000256" key="3">
    <source>
        <dbReference type="SAM" id="MobiDB-lite"/>
    </source>
</evidence>
<feature type="region of interest" description="Disordered" evidence="3">
    <location>
        <begin position="371"/>
        <end position="395"/>
    </location>
</feature>
<reference evidence="4 5" key="1">
    <citation type="submission" date="2009-04" db="EMBL/GenBank/DDBJ databases">
        <authorList>
            <person name="Weinstock G."/>
            <person name="Sodergren E."/>
            <person name="Clifton S."/>
            <person name="Fulton L."/>
            <person name="Fulton B."/>
            <person name="Courtney L."/>
            <person name="Fronick C."/>
            <person name="Harrison M."/>
            <person name="Strong C."/>
            <person name="Farmer C."/>
            <person name="Delahaunty K."/>
            <person name="Markovic C."/>
            <person name="Hall O."/>
            <person name="Minx P."/>
            <person name="Tomlinson C."/>
            <person name="Mitreva M."/>
            <person name="Nelson J."/>
            <person name="Hou S."/>
            <person name="Wollam A."/>
            <person name="Pepin K.H."/>
            <person name="Johnson M."/>
            <person name="Bhonagiri V."/>
            <person name="Nash W.E."/>
            <person name="Warren W."/>
            <person name="Chinwalla A."/>
            <person name="Mardis E.R."/>
            <person name="Wilson R.K."/>
        </authorList>
    </citation>
    <scope>NUCLEOTIDE SEQUENCE [LARGE SCALE GENOMIC DNA]</scope>
    <source>
        <strain evidence="4 5">DSM 13280</strain>
    </source>
</reference>
<accession>C4FCH3</accession>
<dbReference type="Gene3D" id="3.30.930.30">
    <property type="match status" value="1"/>
</dbReference>
<name>C4FCH3_9ACTN</name>
<dbReference type="Proteomes" id="UP000003295">
    <property type="component" value="Unassembled WGS sequence"/>
</dbReference>
<comment type="similarity">
    <text evidence="1">Belongs to the plasmid mobilization pre family.</text>
</comment>
<evidence type="ECO:0000313" key="5">
    <source>
        <dbReference type="Proteomes" id="UP000003295"/>
    </source>
</evidence>
<organism evidence="4 5">
    <name type="scientific">Collinsella intestinalis DSM 13280</name>
    <dbReference type="NCBI Taxonomy" id="521003"/>
    <lineage>
        <taxon>Bacteria</taxon>
        <taxon>Bacillati</taxon>
        <taxon>Actinomycetota</taxon>
        <taxon>Coriobacteriia</taxon>
        <taxon>Coriobacteriales</taxon>
        <taxon>Coriobacteriaceae</taxon>
        <taxon>Collinsella</taxon>
    </lineage>
</organism>
<gene>
    <name evidence="4" type="ORF">COLINT_03794</name>
</gene>
<dbReference type="STRING" id="521003.COLINT_03794"/>
<protein>
    <submittedName>
        <fullName evidence="4">Putative plasmid recombination enzyme</fullName>
    </submittedName>
</protein>
<dbReference type="eggNOG" id="COG1196">
    <property type="taxonomic scope" value="Bacteria"/>
</dbReference>
<dbReference type="RefSeq" id="WP_006723991.1">
    <property type="nucleotide sequence ID" value="NZ_GG692712.1"/>
</dbReference>
<dbReference type="HOGENOM" id="CLU_697758_0_0_11"/>